<protein>
    <submittedName>
        <fullName evidence="2">Alpha/beta hydrolase</fullName>
    </submittedName>
</protein>
<comment type="caution">
    <text evidence="2">The sequence shown here is derived from an EMBL/GenBank/DDBJ whole genome shotgun (WGS) entry which is preliminary data.</text>
</comment>
<organism evidence="2 3">
    <name type="scientific">Prauserella flavalba</name>
    <dbReference type="NCBI Taxonomy" id="1477506"/>
    <lineage>
        <taxon>Bacteria</taxon>
        <taxon>Bacillati</taxon>
        <taxon>Actinomycetota</taxon>
        <taxon>Actinomycetes</taxon>
        <taxon>Pseudonocardiales</taxon>
        <taxon>Pseudonocardiaceae</taxon>
        <taxon>Prauserella</taxon>
    </lineage>
</organism>
<dbReference type="InterPro" id="IPR000073">
    <property type="entry name" value="AB_hydrolase_1"/>
</dbReference>
<evidence type="ECO:0000313" key="2">
    <source>
        <dbReference type="EMBL" id="PXY36951.1"/>
    </source>
</evidence>
<dbReference type="EMBL" id="MASU01000005">
    <property type="protein sequence ID" value="PXY36951.1"/>
    <property type="molecule type" value="Genomic_DNA"/>
</dbReference>
<keyword evidence="3" id="KW-1185">Reference proteome</keyword>
<dbReference type="SUPFAM" id="SSF53474">
    <property type="entry name" value="alpha/beta-Hydrolases"/>
    <property type="match status" value="1"/>
</dbReference>
<reference evidence="2 3" key="1">
    <citation type="submission" date="2016-07" db="EMBL/GenBank/DDBJ databases">
        <title>Draft genome sequence of Prauserella sp. YIM 121212, isolated from alkaline soil.</title>
        <authorList>
            <person name="Ruckert C."/>
            <person name="Albersmeier A."/>
            <person name="Jiang C.-L."/>
            <person name="Jiang Y."/>
            <person name="Kalinowski J."/>
            <person name="Schneider O."/>
            <person name="Winkler A."/>
            <person name="Zotchev S.B."/>
        </authorList>
    </citation>
    <scope>NUCLEOTIDE SEQUENCE [LARGE SCALE GENOMIC DNA]</scope>
    <source>
        <strain evidence="2 3">YIM 121212</strain>
    </source>
</reference>
<evidence type="ECO:0000259" key="1">
    <source>
        <dbReference type="Pfam" id="PF12697"/>
    </source>
</evidence>
<name>A0A318LRE0_9PSEU</name>
<dbReference type="InterPro" id="IPR029058">
    <property type="entry name" value="AB_hydrolase_fold"/>
</dbReference>
<dbReference type="AlphaFoldDB" id="A0A318LRE0"/>
<proteinExistence type="predicted"/>
<dbReference type="PANTHER" id="PTHR43798:SF33">
    <property type="entry name" value="HYDROLASE, PUTATIVE (AFU_ORTHOLOGUE AFUA_2G14860)-RELATED"/>
    <property type="match status" value="1"/>
</dbReference>
<dbReference type="GO" id="GO:0016787">
    <property type="term" value="F:hydrolase activity"/>
    <property type="evidence" value="ECO:0007669"/>
    <property type="project" value="UniProtKB-KW"/>
</dbReference>
<dbReference type="Proteomes" id="UP000247892">
    <property type="component" value="Unassembled WGS sequence"/>
</dbReference>
<keyword evidence="2" id="KW-0378">Hydrolase</keyword>
<sequence>MHALVRREGSGPTVVFESALSCPCTEWAWVLRALDGATPSVAYDRPGNGWSSRNTSRVDAAEYAGLTRELLEALDLPGPYLFVGHSVGGLLIRAFADRYPADTAGLVFVDSSHPEQLERSSLQREGVSLVQQGINGMCLRTRFRLLAEDDAGFGALNGLPVDVAKASTGVMRRPEPWLAARHEFALWNTRWAGAARQAKIRRGLPVGVVTAGRQATTDLAHGRMQAELAGLSDVSRHEVVKGAEHDSLVMDGQLARSVAEVVRWALAAHREREVA</sequence>
<accession>A0A318LRE0</accession>
<dbReference type="InterPro" id="IPR050266">
    <property type="entry name" value="AB_hydrolase_sf"/>
</dbReference>
<dbReference type="GO" id="GO:0016020">
    <property type="term" value="C:membrane"/>
    <property type="evidence" value="ECO:0007669"/>
    <property type="project" value="TreeGrafter"/>
</dbReference>
<dbReference type="Pfam" id="PF12697">
    <property type="entry name" value="Abhydrolase_6"/>
    <property type="match status" value="1"/>
</dbReference>
<gene>
    <name evidence="2" type="ORF">BA062_12915</name>
</gene>
<dbReference type="Gene3D" id="3.40.50.1820">
    <property type="entry name" value="alpha/beta hydrolase"/>
    <property type="match status" value="1"/>
</dbReference>
<feature type="domain" description="AB hydrolase-1" evidence="1">
    <location>
        <begin position="26"/>
        <end position="251"/>
    </location>
</feature>
<dbReference type="PANTHER" id="PTHR43798">
    <property type="entry name" value="MONOACYLGLYCEROL LIPASE"/>
    <property type="match status" value="1"/>
</dbReference>
<evidence type="ECO:0000313" key="3">
    <source>
        <dbReference type="Proteomes" id="UP000247892"/>
    </source>
</evidence>